<dbReference type="GO" id="GO:0003700">
    <property type="term" value="F:DNA-binding transcription factor activity"/>
    <property type="evidence" value="ECO:0007669"/>
    <property type="project" value="InterPro"/>
</dbReference>
<sequence length="257" mass="27737">MTTDRHSDLLLLLLAKGQTSVQDIATSLGASLATVRRDLIELEQMGKIERRHGSARIATGAHKELAFSAREQAQIEAKRAIAYVAAQEIRPDETLFLDASTTVLQLVPHIRNMNSPVKIFTNGLVAAQELAHISHVDLTLIGGRVRAENLSMVGASAIAIMEGLWIDRLFLGATAIDDEGRLTSLESEEAAMNAQMIKRSANVTVLADRSKFGHRATHAVARLDAKHTLISECSPEGPLAGYIARAGLTFKLADVDA</sequence>
<reference evidence="5 6" key="1">
    <citation type="submission" date="2016-02" db="EMBL/GenBank/DDBJ databases">
        <title>Complete genome sequence of Halocynthiibacter arcticus PAMC 20958t from arctic marine sediment.</title>
        <authorList>
            <person name="Lee Y.M."/>
            <person name="Baek K."/>
            <person name="Lee H.K."/>
            <person name="Shin S.C."/>
        </authorList>
    </citation>
    <scope>NUCLEOTIDE SEQUENCE [LARGE SCALE GENOMIC DNA]</scope>
    <source>
        <strain evidence="5">PAMC 20958</strain>
    </source>
</reference>
<dbReference type="PRINTS" id="PR00037">
    <property type="entry name" value="HTHLACR"/>
</dbReference>
<keyword evidence="3" id="KW-0804">Transcription</keyword>
<name>A0A126V1S6_9RHOB</name>
<dbReference type="Gene3D" id="3.40.50.1360">
    <property type="match status" value="1"/>
</dbReference>
<dbReference type="GO" id="GO:0003677">
    <property type="term" value="F:DNA binding"/>
    <property type="evidence" value="ECO:0007669"/>
    <property type="project" value="UniProtKB-KW"/>
</dbReference>
<dbReference type="InterPro" id="IPR036390">
    <property type="entry name" value="WH_DNA-bd_sf"/>
</dbReference>
<dbReference type="InterPro" id="IPR001034">
    <property type="entry name" value="DeoR_HTH"/>
</dbReference>
<dbReference type="PANTHER" id="PTHR30363:SF44">
    <property type="entry name" value="AGA OPERON TRANSCRIPTIONAL REPRESSOR-RELATED"/>
    <property type="match status" value="1"/>
</dbReference>
<keyword evidence="1" id="KW-0805">Transcription regulation</keyword>
<evidence type="ECO:0000256" key="2">
    <source>
        <dbReference type="ARBA" id="ARBA00023125"/>
    </source>
</evidence>
<keyword evidence="6" id="KW-1185">Reference proteome</keyword>
<dbReference type="InterPro" id="IPR037171">
    <property type="entry name" value="NagB/RpiA_transferase-like"/>
</dbReference>
<dbReference type="SMART" id="SM01134">
    <property type="entry name" value="DeoRC"/>
    <property type="match status" value="1"/>
</dbReference>
<dbReference type="InterPro" id="IPR014036">
    <property type="entry name" value="DeoR-like_C"/>
</dbReference>
<evidence type="ECO:0000313" key="6">
    <source>
        <dbReference type="Proteomes" id="UP000070371"/>
    </source>
</evidence>
<evidence type="ECO:0000313" key="5">
    <source>
        <dbReference type="EMBL" id="AML52244.1"/>
    </source>
</evidence>
<accession>A0A126V1S6</accession>
<dbReference type="SUPFAM" id="SSF100950">
    <property type="entry name" value="NagB/RpiA/CoA transferase-like"/>
    <property type="match status" value="1"/>
</dbReference>
<dbReference type="AlphaFoldDB" id="A0A126V1S6"/>
<evidence type="ECO:0000256" key="3">
    <source>
        <dbReference type="ARBA" id="ARBA00023163"/>
    </source>
</evidence>
<dbReference type="PROSITE" id="PS51000">
    <property type="entry name" value="HTH_DEOR_2"/>
    <property type="match status" value="1"/>
</dbReference>
<dbReference type="Proteomes" id="UP000070371">
    <property type="component" value="Chromosome"/>
</dbReference>
<dbReference type="SMART" id="SM00420">
    <property type="entry name" value="HTH_DEOR"/>
    <property type="match status" value="1"/>
</dbReference>
<dbReference type="Pfam" id="PF08220">
    <property type="entry name" value="HTH_DeoR"/>
    <property type="match status" value="1"/>
</dbReference>
<feature type="domain" description="HTH deoR-type" evidence="4">
    <location>
        <begin position="2"/>
        <end position="57"/>
    </location>
</feature>
<evidence type="ECO:0000256" key="1">
    <source>
        <dbReference type="ARBA" id="ARBA00023015"/>
    </source>
</evidence>
<dbReference type="OrthoDB" id="9816363at2"/>
<dbReference type="InterPro" id="IPR050313">
    <property type="entry name" value="Carb_Metab_HTH_regulators"/>
</dbReference>
<gene>
    <name evidence="5" type="ORF">RC74_14055</name>
</gene>
<dbReference type="RefSeq" id="WP_052274701.1">
    <property type="nucleotide sequence ID" value="NZ_CP014327.1"/>
</dbReference>
<dbReference type="KEGG" id="hat:RC74_14055"/>
<dbReference type="PROSITE" id="PS00894">
    <property type="entry name" value="HTH_DEOR_1"/>
    <property type="match status" value="1"/>
</dbReference>
<protein>
    <recommendedName>
        <fullName evidence="4">HTH deoR-type domain-containing protein</fullName>
    </recommendedName>
</protein>
<dbReference type="InterPro" id="IPR018356">
    <property type="entry name" value="Tscrpt_reg_HTH_DeoR_CS"/>
</dbReference>
<dbReference type="EMBL" id="CP014327">
    <property type="protein sequence ID" value="AML52244.1"/>
    <property type="molecule type" value="Genomic_DNA"/>
</dbReference>
<dbReference type="STRING" id="1579316.RC74_14055"/>
<proteinExistence type="predicted"/>
<dbReference type="Pfam" id="PF00455">
    <property type="entry name" value="DeoRC"/>
    <property type="match status" value="1"/>
</dbReference>
<dbReference type="InterPro" id="IPR036388">
    <property type="entry name" value="WH-like_DNA-bd_sf"/>
</dbReference>
<dbReference type="SUPFAM" id="SSF46785">
    <property type="entry name" value="Winged helix' DNA-binding domain"/>
    <property type="match status" value="1"/>
</dbReference>
<keyword evidence="2" id="KW-0238">DNA-binding</keyword>
<dbReference type="PANTHER" id="PTHR30363">
    <property type="entry name" value="HTH-TYPE TRANSCRIPTIONAL REGULATOR SRLR-RELATED"/>
    <property type="match status" value="1"/>
</dbReference>
<dbReference type="Gene3D" id="1.10.10.10">
    <property type="entry name" value="Winged helix-like DNA-binding domain superfamily/Winged helix DNA-binding domain"/>
    <property type="match status" value="1"/>
</dbReference>
<evidence type="ECO:0000259" key="4">
    <source>
        <dbReference type="PROSITE" id="PS51000"/>
    </source>
</evidence>
<organism evidence="5 6">
    <name type="scientific">Falsihalocynthiibacter arcticus</name>
    <dbReference type="NCBI Taxonomy" id="1579316"/>
    <lineage>
        <taxon>Bacteria</taxon>
        <taxon>Pseudomonadati</taxon>
        <taxon>Pseudomonadota</taxon>
        <taxon>Alphaproteobacteria</taxon>
        <taxon>Rhodobacterales</taxon>
        <taxon>Roseobacteraceae</taxon>
        <taxon>Falsihalocynthiibacter</taxon>
    </lineage>
</organism>